<protein>
    <submittedName>
        <fullName evidence="2">Molybdenum cofactor cytidylyltransferase</fullName>
        <ecNumber evidence="2">2.7.7.76</ecNumber>
    </submittedName>
</protein>
<dbReference type="InterPro" id="IPR025877">
    <property type="entry name" value="MobA-like_NTP_Trfase"/>
</dbReference>
<dbReference type="Gene3D" id="3.90.550.10">
    <property type="entry name" value="Spore Coat Polysaccharide Biosynthesis Protein SpsA, Chain A"/>
    <property type="match status" value="1"/>
</dbReference>
<evidence type="ECO:0000313" key="2">
    <source>
        <dbReference type="EMBL" id="MBP1936485.1"/>
    </source>
</evidence>
<keyword evidence="2" id="KW-0548">Nucleotidyltransferase</keyword>
<sequence length="206" mass="22939">MKKINVAGLILAAGKSSRMGKDKLSIRLSNGRCIGEYAVREALRSSLDHIYVVTKGIEHPIWLISLHNDMEDASKLTIVPCAEAERGMAFSIRGGMKRVLSEQADAVMIILADQPHINAQMIDQIIQSYMRDSKLDFVAASDNDVAKPPVLFPKHMYKSLMVLEGDQGARKLLQSSHFHGRLINFPAHYFVDVDVPGDIDLIERRG</sequence>
<organism evidence="2 3">
    <name type="scientific">Paenibacillus sediminis</name>
    <dbReference type="NCBI Taxonomy" id="664909"/>
    <lineage>
        <taxon>Bacteria</taxon>
        <taxon>Bacillati</taxon>
        <taxon>Bacillota</taxon>
        <taxon>Bacilli</taxon>
        <taxon>Bacillales</taxon>
        <taxon>Paenibacillaceae</taxon>
        <taxon>Paenibacillus</taxon>
    </lineage>
</organism>
<reference evidence="2 3" key="1">
    <citation type="submission" date="2021-03" db="EMBL/GenBank/DDBJ databases">
        <title>Genomic Encyclopedia of Type Strains, Phase IV (KMG-IV): sequencing the most valuable type-strain genomes for metagenomic binning, comparative biology and taxonomic classification.</title>
        <authorList>
            <person name="Goeker M."/>
        </authorList>
    </citation>
    <scope>NUCLEOTIDE SEQUENCE [LARGE SCALE GENOMIC DNA]</scope>
    <source>
        <strain evidence="2 3">DSM 23491</strain>
    </source>
</reference>
<dbReference type="InterPro" id="IPR029044">
    <property type="entry name" value="Nucleotide-diphossugar_trans"/>
</dbReference>
<name>A0ABS4H1T8_9BACL</name>
<feature type="domain" description="MobA-like NTP transferase" evidence="1">
    <location>
        <begin position="8"/>
        <end position="175"/>
    </location>
</feature>
<dbReference type="Pfam" id="PF12804">
    <property type="entry name" value="NTP_transf_3"/>
    <property type="match status" value="1"/>
</dbReference>
<dbReference type="PANTHER" id="PTHR43777:SF1">
    <property type="entry name" value="MOLYBDENUM COFACTOR CYTIDYLYLTRANSFERASE"/>
    <property type="match status" value="1"/>
</dbReference>
<keyword evidence="2" id="KW-0808">Transferase</keyword>
<dbReference type="EMBL" id="JAGGKP010000001">
    <property type="protein sequence ID" value="MBP1936485.1"/>
    <property type="molecule type" value="Genomic_DNA"/>
</dbReference>
<dbReference type="EC" id="2.7.7.76" evidence="2"/>
<dbReference type="CDD" id="cd04182">
    <property type="entry name" value="GT_2_like_f"/>
    <property type="match status" value="1"/>
</dbReference>
<proteinExistence type="predicted"/>
<keyword evidence="3" id="KW-1185">Reference proteome</keyword>
<gene>
    <name evidence="2" type="ORF">J2Z20_001346</name>
</gene>
<comment type="caution">
    <text evidence="2">The sequence shown here is derived from an EMBL/GenBank/DDBJ whole genome shotgun (WGS) entry which is preliminary data.</text>
</comment>
<dbReference type="Proteomes" id="UP001519273">
    <property type="component" value="Unassembled WGS sequence"/>
</dbReference>
<dbReference type="PANTHER" id="PTHR43777">
    <property type="entry name" value="MOLYBDENUM COFACTOR CYTIDYLYLTRANSFERASE"/>
    <property type="match status" value="1"/>
</dbReference>
<accession>A0ABS4H1T8</accession>
<dbReference type="RefSeq" id="WP_209846854.1">
    <property type="nucleotide sequence ID" value="NZ_CBCRVE010000002.1"/>
</dbReference>
<evidence type="ECO:0000313" key="3">
    <source>
        <dbReference type="Proteomes" id="UP001519273"/>
    </source>
</evidence>
<dbReference type="SUPFAM" id="SSF53448">
    <property type="entry name" value="Nucleotide-diphospho-sugar transferases"/>
    <property type="match status" value="1"/>
</dbReference>
<evidence type="ECO:0000259" key="1">
    <source>
        <dbReference type="Pfam" id="PF12804"/>
    </source>
</evidence>
<dbReference type="GO" id="GO:0061602">
    <property type="term" value="F:molybdenum cofactor cytidylyltransferase activity"/>
    <property type="evidence" value="ECO:0007669"/>
    <property type="project" value="UniProtKB-EC"/>
</dbReference>